<proteinExistence type="predicted"/>
<accession>A0A133KIC2</accession>
<comment type="caution">
    <text evidence="1">The sequence shown here is derived from an EMBL/GenBank/DDBJ whole genome shotgun (WGS) entry which is preliminary data.</text>
</comment>
<gene>
    <name evidence="1" type="ORF">HMPREF3200_00050</name>
</gene>
<dbReference type="EMBL" id="LRPM01000003">
    <property type="protein sequence ID" value="KWZ79322.1"/>
    <property type="molecule type" value="Genomic_DNA"/>
</dbReference>
<keyword evidence="2" id="KW-1185">Reference proteome</keyword>
<evidence type="ECO:0000313" key="2">
    <source>
        <dbReference type="Proteomes" id="UP000070383"/>
    </source>
</evidence>
<dbReference type="Proteomes" id="UP000070383">
    <property type="component" value="Unassembled WGS sequence"/>
</dbReference>
<dbReference type="STRING" id="33036.HMPREF3200_00050"/>
<evidence type="ECO:0000313" key="1">
    <source>
        <dbReference type="EMBL" id="KWZ79322.1"/>
    </source>
</evidence>
<organism evidence="1 2">
    <name type="scientific">Anaerococcus tetradius</name>
    <dbReference type="NCBI Taxonomy" id="33036"/>
    <lineage>
        <taxon>Bacteria</taxon>
        <taxon>Bacillati</taxon>
        <taxon>Bacillota</taxon>
        <taxon>Tissierellia</taxon>
        <taxon>Tissierellales</taxon>
        <taxon>Peptoniphilaceae</taxon>
        <taxon>Anaerococcus</taxon>
    </lineage>
</organism>
<reference evidence="2" key="1">
    <citation type="submission" date="2016-01" db="EMBL/GenBank/DDBJ databases">
        <authorList>
            <person name="Mitreva M."/>
            <person name="Pepin K.H."/>
            <person name="Mihindukulasuriya K.A."/>
            <person name="Fulton R."/>
            <person name="Fronick C."/>
            <person name="O'Laughlin M."/>
            <person name="Miner T."/>
            <person name="Herter B."/>
            <person name="Rosa B.A."/>
            <person name="Cordes M."/>
            <person name="Tomlinson C."/>
            <person name="Wollam A."/>
            <person name="Palsikar V.B."/>
            <person name="Mardis E.R."/>
            <person name="Wilson R.K."/>
        </authorList>
    </citation>
    <scope>NUCLEOTIDE SEQUENCE [LARGE SCALE GENOMIC DNA]</scope>
    <source>
        <strain evidence="2">MJR8151</strain>
    </source>
</reference>
<protein>
    <submittedName>
        <fullName evidence="1">Toxin-antitoxin system, toxin component, RelE family</fullName>
    </submittedName>
</protein>
<dbReference type="InterPro" id="IPR009241">
    <property type="entry name" value="HigB-like"/>
</dbReference>
<dbReference type="Pfam" id="PF05973">
    <property type="entry name" value="Gp49"/>
    <property type="match status" value="1"/>
</dbReference>
<sequence length="87" mass="10428">MGIISLLQDYGNELRSPYSKHIDDGIFELRGKTGSDITRVLYFFYYNKKIILTNGFVKKTQKTPKNQIEKAKKYRKRFIEREQYENI</sequence>
<dbReference type="AlphaFoldDB" id="A0A133KIC2"/>
<dbReference type="PATRIC" id="fig|33036.3.peg.51"/>
<name>A0A133KIC2_9FIRM</name>